<dbReference type="Pfam" id="PF00361">
    <property type="entry name" value="Proton_antipo_M"/>
    <property type="match status" value="1"/>
</dbReference>
<feature type="transmembrane region" description="Helical" evidence="8">
    <location>
        <begin position="106"/>
        <end position="127"/>
    </location>
</feature>
<comment type="catalytic activity">
    <reaction evidence="7">
        <text>a ubiquinone + NADH + 5 H(+)(in) = a ubiquinol + NAD(+) + 4 H(+)(out)</text>
        <dbReference type="Rhea" id="RHEA:29091"/>
        <dbReference type="Rhea" id="RHEA-COMP:9565"/>
        <dbReference type="Rhea" id="RHEA-COMP:9566"/>
        <dbReference type="ChEBI" id="CHEBI:15378"/>
        <dbReference type="ChEBI" id="CHEBI:16389"/>
        <dbReference type="ChEBI" id="CHEBI:17976"/>
        <dbReference type="ChEBI" id="CHEBI:57540"/>
        <dbReference type="ChEBI" id="CHEBI:57945"/>
        <dbReference type="EC" id="7.1.1.2"/>
    </reaction>
</comment>
<evidence type="ECO:0000256" key="6">
    <source>
        <dbReference type="ARBA" id="ARBA00031027"/>
    </source>
</evidence>
<keyword evidence="5 8" id="KW-0472">Membrane</keyword>
<feature type="transmembrane region" description="Helical" evidence="8">
    <location>
        <begin position="472"/>
        <end position="492"/>
    </location>
</feature>
<feature type="transmembrane region" description="Helical" evidence="8">
    <location>
        <begin position="317"/>
        <end position="339"/>
    </location>
</feature>
<dbReference type="InterPro" id="IPR001750">
    <property type="entry name" value="ND/Mrp_TM"/>
</dbReference>
<feature type="transmembrane region" description="Helical" evidence="8">
    <location>
        <begin position="504"/>
        <end position="523"/>
    </location>
</feature>
<keyword evidence="10" id="KW-0496">Mitochondrion</keyword>
<proteinExistence type="predicted"/>
<evidence type="ECO:0000256" key="2">
    <source>
        <dbReference type="ARBA" id="ARBA00012944"/>
    </source>
</evidence>
<dbReference type="EC" id="7.1.1.2" evidence="2"/>
<evidence type="ECO:0000256" key="8">
    <source>
        <dbReference type="SAM" id="Phobius"/>
    </source>
</evidence>
<feature type="transmembrane region" description="Helical" evidence="8">
    <location>
        <begin position="426"/>
        <end position="452"/>
    </location>
</feature>
<dbReference type="PRINTS" id="PR01434">
    <property type="entry name" value="NADHDHGNASE5"/>
</dbReference>
<feature type="transmembrane region" description="Helical" evidence="8">
    <location>
        <begin position="79"/>
        <end position="100"/>
    </location>
</feature>
<feature type="transmembrane region" description="Helical" evidence="8">
    <location>
        <begin position="139"/>
        <end position="168"/>
    </location>
</feature>
<feature type="transmembrane region" description="Helical" evidence="8">
    <location>
        <begin position="12"/>
        <end position="41"/>
    </location>
</feature>
<dbReference type="GO" id="GO:0015990">
    <property type="term" value="P:electron transport coupled proton transport"/>
    <property type="evidence" value="ECO:0007669"/>
    <property type="project" value="TreeGrafter"/>
</dbReference>
<reference evidence="10" key="1">
    <citation type="journal article" date="2007" name="Parasitology">
        <title>A molecular phylogeny of the genus Echinococcus inferred from complete mitochondrial genomes.</title>
        <authorList>
            <person name="Nakao M."/>
            <person name="McManus D.P."/>
            <person name="Schantz P.M."/>
            <person name="Craig P.S."/>
            <person name="Ito A."/>
        </authorList>
    </citation>
    <scope>NUCLEOTIDE SEQUENCE</scope>
</reference>
<feature type="transmembrane region" description="Helical" evidence="8">
    <location>
        <begin position="47"/>
        <end position="67"/>
    </location>
</feature>
<keyword evidence="4 8" id="KW-1133">Transmembrane helix</keyword>
<name>A4PBA5_9CEST</name>
<dbReference type="GO" id="GO:0016020">
    <property type="term" value="C:membrane"/>
    <property type="evidence" value="ECO:0007669"/>
    <property type="project" value="UniProtKB-SubCell"/>
</dbReference>
<dbReference type="AlphaFoldDB" id="A4PBA5"/>
<gene>
    <name evidence="10" type="primary">nad5</name>
</gene>
<organism evidence="10">
    <name type="scientific">Echinococcus shiquicus</name>
    <dbReference type="NCBI Taxonomy" id="260967"/>
    <lineage>
        <taxon>Eukaryota</taxon>
        <taxon>Metazoa</taxon>
        <taxon>Spiralia</taxon>
        <taxon>Lophotrochozoa</taxon>
        <taxon>Platyhelminthes</taxon>
        <taxon>Cestoda</taxon>
        <taxon>Eucestoda</taxon>
        <taxon>Cyclophyllidea</taxon>
        <taxon>Taeniidae</taxon>
        <taxon>Echinococcus</taxon>
    </lineage>
</organism>
<evidence type="ECO:0000256" key="5">
    <source>
        <dbReference type="ARBA" id="ARBA00023136"/>
    </source>
</evidence>
<dbReference type="EMBL" id="AB208064">
    <property type="protein sequence ID" value="BAF56497.1"/>
    <property type="molecule type" value="Genomic_DNA"/>
</dbReference>
<feature type="transmembrane region" description="Helical" evidence="8">
    <location>
        <begin position="221"/>
        <end position="244"/>
    </location>
</feature>
<evidence type="ECO:0000256" key="7">
    <source>
        <dbReference type="ARBA" id="ARBA00049551"/>
    </source>
</evidence>
<evidence type="ECO:0000313" key="10">
    <source>
        <dbReference type="EMBL" id="BAF56497.1"/>
    </source>
</evidence>
<dbReference type="InterPro" id="IPR003945">
    <property type="entry name" value="NU5C-like"/>
</dbReference>
<dbReference type="GO" id="GO:0008137">
    <property type="term" value="F:NADH dehydrogenase (ubiquinone) activity"/>
    <property type="evidence" value="ECO:0007669"/>
    <property type="project" value="UniProtKB-EC"/>
</dbReference>
<evidence type="ECO:0000259" key="9">
    <source>
        <dbReference type="Pfam" id="PF00361"/>
    </source>
</evidence>
<feature type="transmembrane region" description="Helical" evidence="8">
    <location>
        <begin position="391"/>
        <end position="414"/>
    </location>
</feature>
<evidence type="ECO:0000256" key="4">
    <source>
        <dbReference type="ARBA" id="ARBA00022989"/>
    </source>
</evidence>
<keyword evidence="3 8" id="KW-0812">Transmembrane</keyword>
<sequence length="524" mass="59038">MVGVLGLSFGLCLLLYFLFVVGVSFLISLSFLSMVGWYWFIEFDFDVVTFAVMVMLLICFFYVYYYIGHYFGGAKSGFMLLKLVILFVSVMGLLVCTGDYLCTLIFWEYLGVVSFFLILFYGSFLSLRSSVITLVSSRFGDVCLFLLVGLSCFVDSMTLLWLVCFYLVVFSKSAGFPFISWLLEAMRAPTPVSSLVHSSTLVAAGVWFVMRYDCLFQFSKLSVVVFSSMLLLTVFITGVSSLFFFDLKKIVALSTCNNISWCVLYLIFGDVILSLFQLISHGVSKCILFMLVGDVMSGSGGSQSSNCVYSSTLYGSWNLFGLFALVLGLAGFPFIGVFFTKHFLLGSFVGIVNNVMVSLVVSICVFLSYLYSFRLCSILGNVKSSLSFGTFFCFSSGLMVYCWLFVNFYVFLLLSEVNCLGIVSSFGLVIVQFLALLLSVMFCDSCIFSNWSGSLFGCDNLVEWLYELFYDILWVVNFFFVRWDNWVVVLFYGIGDVSCVVYKWVMLNIFLFSMFGMLIYVLVV</sequence>
<evidence type="ECO:0000256" key="3">
    <source>
        <dbReference type="ARBA" id="ARBA00022692"/>
    </source>
</evidence>
<dbReference type="PANTHER" id="PTHR42829">
    <property type="entry name" value="NADH-UBIQUINONE OXIDOREDUCTASE CHAIN 5"/>
    <property type="match status" value="1"/>
</dbReference>
<accession>A4PBA5</accession>
<feature type="domain" description="NADH:quinone oxidoreductase/Mrp antiporter transmembrane" evidence="9">
    <location>
        <begin position="99"/>
        <end position="363"/>
    </location>
</feature>
<dbReference type="GO" id="GO:0042773">
    <property type="term" value="P:ATP synthesis coupled electron transport"/>
    <property type="evidence" value="ECO:0007669"/>
    <property type="project" value="InterPro"/>
</dbReference>
<evidence type="ECO:0000256" key="1">
    <source>
        <dbReference type="ARBA" id="ARBA00004141"/>
    </source>
</evidence>
<feature type="transmembrane region" description="Helical" evidence="8">
    <location>
        <begin position="351"/>
        <end position="371"/>
    </location>
</feature>
<comment type="subcellular location">
    <subcellularLocation>
        <location evidence="1">Membrane</location>
        <topology evidence="1">Multi-pass membrane protein</topology>
    </subcellularLocation>
</comment>
<protein>
    <recommendedName>
        <fullName evidence="2">NADH:ubiquinone reductase (H(+)-translocating)</fullName>
        <ecNumber evidence="2">7.1.1.2</ecNumber>
    </recommendedName>
    <alternativeName>
        <fullName evidence="6">NADH dehydrogenase subunit 5</fullName>
    </alternativeName>
</protein>
<dbReference type="GO" id="GO:0003954">
    <property type="term" value="F:NADH dehydrogenase activity"/>
    <property type="evidence" value="ECO:0007669"/>
    <property type="project" value="TreeGrafter"/>
</dbReference>
<dbReference type="PANTHER" id="PTHR42829:SF2">
    <property type="entry name" value="NADH-UBIQUINONE OXIDOREDUCTASE CHAIN 5"/>
    <property type="match status" value="1"/>
</dbReference>
<geneLocation type="mitochondrion" evidence="10"/>